<keyword evidence="10" id="KW-1185">Reference proteome</keyword>
<dbReference type="InterPro" id="IPR001567">
    <property type="entry name" value="Pept_M3A_M3B_dom"/>
</dbReference>
<dbReference type="InterPro" id="IPR001333">
    <property type="entry name" value="Peptidase_M32_Taq"/>
</dbReference>
<dbReference type="PANTHER" id="PTHR34217">
    <property type="entry name" value="METAL-DEPENDENT CARBOXYPEPTIDASE"/>
    <property type="match status" value="1"/>
</dbReference>
<evidence type="ECO:0000256" key="6">
    <source>
        <dbReference type="RuleBase" id="RU003435"/>
    </source>
</evidence>
<accession>A0ABS9UB11</accession>
<dbReference type="SUPFAM" id="SSF55486">
    <property type="entry name" value="Metalloproteases ('zincins'), catalytic domain"/>
    <property type="match status" value="1"/>
</dbReference>
<dbReference type="InterPro" id="IPR013647">
    <property type="entry name" value="OligopepF_N_dom"/>
</dbReference>
<evidence type="ECO:0000259" key="7">
    <source>
        <dbReference type="Pfam" id="PF01432"/>
    </source>
</evidence>
<evidence type="ECO:0000256" key="2">
    <source>
        <dbReference type="ARBA" id="ARBA00022723"/>
    </source>
</evidence>
<protein>
    <submittedName>
        <fullName evidence="9">M3 family oligoendopeptidase</fullName>
    </submittedName>
</protein>
<comment type="caution">
    <text evidence="9">The sequence shown here is derived from an EMBL/GenBank/DDBJ whole genome shotgun (WGS) entry which is preliminary data.</text>
</comment>
<comment type="cofactor">
    <cofactor evidence="6">
        <name>Zn(2+)</name>
        <dbReference type="ChEBI" id="CHEBI:29105"/>
    </cofactor>
    <text evidence="6">Binds 1 zinc ion.</text>
</comment>
<keyword evidence="1 6" id="KW-0645">Protease</keyword>
<dbReference type="Pfam" id="PF08439">
    <property type="entry name" value="Peptidase_M3_N"/>
    <property type="match status" value="1"/>
</dbReference>
<reference evidence="9 10" key="1">
    <citation type="submission" date="2022-03" db="EMBL/GenBank/DDBJ databases">
        <authorList>
            <person name="Jo J.-H."/>
            <person name="Im W.-T."/>
        </authorList>
    </citation>
    <scope>NUCLEOTIDE SEQUENCE [LARGE SCALE GENOMIC DNA]</scope>
    <source>
        <strain evidence="9 10">MA9</strain>
    </source>
</reference>
<evidence type="ECO:0000256" key="1">
    <source>
        <dbReference type="ARBA" id="ARBA00022670"/>
    </source>
</evidence>
<evidence type="ECO:0000313" key="9">
    <source>
        <dbReference type="EMBL" id="MCH7321532.1"/>
    </source>
</evidence>
<dbReference type="CDD" id="cd09607">
    <property type="entry name" value="M3B_PepF"/>
    <property type="match status" value="1"/>
</dbReference>
<evidence type="ECO:0000256" key="5">
    <source>
        <dbReference type="ARBA" id="ARBA00023049"/>
    </source>
</evidence>
<dbReference type="PANTHER" id="PTHR34217:SF1">
    <property type="entry name" value="CARBOXYPEPTIDASE 1"/>
    <property type="match status" value="1"/>
</dbReference>
<name>A0ABS9UB11_9BACL</name>
<dbReference type="Proteomes" id="UP001316087">
    <property type="component" value="Unassembled WGS sequence"/>
</dbReference>
<sequence>MDKNKYRQIWNLDSIFQSIKKSNQFSNHIQDIEQGLGKLDGDIAATSISSVEDADHILNILMKIDSIKLKLSQASSFITCLLAQNPSDQEASVFQGRVTKLNSKYGVTLTNFQAILASTSLEIWIDVLESEVLKDFNFILAEWREEGETSLTSNEKAILSKLSIDGYHAWGQLYQTLMSNLEIEIQLEGKPQKYSIGQALNLRAHSNEELRKLGHEKLELKWSEQKETFAKVLNHIAGFRLQLYNFQGIDDVLEEPLRKNRMKKQTLEAMWSVVSKNKNAFAEYLNRKGKITGQEKMQSYNFWANFETNSQKIHYDDAIDLVKGSFRKFGKQLEAFVTTAIEEGWIEAENRPKKSAAAFCAGFPMSEESRIFMTFDGTMKSILTLAHELGHAFHNTAMNGISSLNRQYPLCIAETASFFAEMIVLDVAIETAESKSEKISLLDEKLKRSVMNFMNIHSRFLFEQNFYEERKKGLVSTQRLNELMQEAILDGYRDSLDNVSVYTWLWTPHFYITDAPFYNFPYTFGYLLTYSLYEKAKEIGPDFENIYIQLLRDSGKMPIEELILKHLNEDITNEAFWEKGMKLCVQDVELFLELTAYERV</sequence>
<dbReference type="InterPro" id="IPR034006">
    <property type="entry name" value="M3B_PepF_2"/>
</dbReference>
<keyword evidence="3 6" id="KW-0378">Hydrolase</keyword>
<comment type="similarity">
    <text evidence="6">Belongs to the peptidase M3 family.</text>
</comment>
<dbReference type="Gene3D" id="1.10.1370.20">
    <property type="entry name" value="Oligoendopeptidase f, C-terminal domain"/>
    <property type="match status" value="1"/>
</dbReference>
<evidence type="ECO:0000259" key="8">
    <source>
        <dbReference type="Pfam" id="PF08439"/>
    </source>
</evidence>
<organism evidence="9 10">
    <name type="scientific">Solibacillus palustris</name>
    <dbReference type="NCBI Taxonomy" id="2908203"/>
    <lineage>
        <taxon>Bacteria</taxon>
        <taxon>Bacillati</taxon>
        <taxon>Bacillota</taxon>
        <taxon>Bacilli</taxon>
        <taxon>Bacillales</taxon>
        <taxon>Caryophanaceae</taxon>
        <taxon>Solibacillus</taxon>
    </lineage>
</organism>
<dbReference type="EMBL" id="JAKZFC010000001">
    <property type="protein sequence ID" value="MCH7321532.1"/>
    <property type="molecule type" value="Genomic_DNA"/>
</dbReference>
<proteinExistence type="inferred from homology"/>
<keyword evidence="2 6" id="KW-0479">Metal-binding</keyword>
<evidence type="ECO:0000256" key="3">
    <source>
        <dbReference type="ARBA" id="ARBA00022801"/>
    </source>
</evidence>
<evidence type="ECO:0000256" key="4">
    <source>
        <dbReference type="ARBA" id="ARBA00022833"/>
    </source>
</evidence>
<feature type="domain" description="Peptidase M3A/M3B catalytic" evidence="7">
    <location>
        <begin position="205"/>
        <end position="581"/>
    </location>
</feature>
<gene>
    <name evidence="9" type="ORF">LZ480_06455</name>
</gene>
<dbReference type="Gene3D" id="1.20.140.70">
    <property type="entry name" value="Oligopeptidase f, N-terminal domain"/>
    <property type="match status" value="1"/>
</dbReference>
<dbReference type="Pfam" id="PF01432">
    <property type="entry name" value="Peptidase_M3"/>
    <property type="match status" value="1"/>
</dbReference>
<evidence type="ECO:0000313" key="10">
    <source>
        <dbReference type="Proteomes" id="UP001316087"/>
    </source>
</evidence>
<feature type="domain" description="Oligopeptidase F N-terminal" evidence="8">
    <location>
        <begin position="123"/>
        <end position="181"/>
    </location>
</feature>
<keyword evidence="5 6" id="KW-0482">Metalloprotease</keyword>
<keyword evidence="4 6" id="KW-0862">Zinc</keyword>
<dbReference type="InterPro" id="IPR042088">
    <property type="entry name" value="OligoPept_F_C"/>
</dbReference>
<dbReference type="RefSeq" id="WP_241368557.1">
    <property type="nucleotide sequence ID" value="NZ_JAKZFC010000001.1"/>
</dbReference>